<keyword evidence="2" id="KW-1185">Reference proteome</keyword>
<evidence type="ECO:0000313" key="1">
    <source>
        <dbReference type="EMBL" id="OWZ06898.1"/>
    </source>
</evidence>
<protein>
    <recommendedName>
        <fullName evidence="3">Ubiquitin-like protease family profile domain-containing protein</fullName>
    </recommendedName>
</protein>
<dbReference type="AlphaFoldDB" id="A0A225VPS4"/>
<evidence type="ECO:0008006" key="3">
    <source>
        <dbReference type="Google" id="ProtNLM"/>
    </source>
</evidence>
<dbReference type="OrthoDB" id="88857at2759"/>
<comment type="caution">
    <text evidence="1">The sequence shown here is derived from an EMBL/GenBank/DDBJ whole genome shotgun (WGS) entry which is preliminary data.</text>
</comment>
<name>A0A225VPS4_9STRA</name>
<dbReference type="EMBL" id="NBNE01003771">
    <property type="protein sequence ID" value="OWZ06898.1"/>
    <property type="molecule type" value="Genomic_DNA"/>
</dbReference>
<sequence>MVQKLHTAKSYGAADPGVKWLLAWSISGITEERFVLTLPVRPNAPARDITTLKTAVCTVVEQILDLTYQLHYEENTGYKQNDGSSCGFWCLVVPELLIFGTHTETWKDFWSDTLYDSMGYLRKRYLHKTITLQSQLTSVDGGENANE</sequence>
<organism evidence="1 2">
    <name type="scientific">Phytophthora megakarya</name>
    <dbReference type="NCBI Taxonomy" id="4795"/>
    <lineage>
        <taxon>Eukaryota</taxon>
        <taxon>Sar</taxon>
        <taxon>Stramenopiles</taxon>
        <taxon>Oomycota</taxon>
        <taxon>Peronosporomycetes</taxon>
        <taxon>Peronosporales</taxon>
        <taxon>Peronosporaceae</taxon>
        <taxon>Phytophthora</taxon>
    </lineage>
</organism>
<proteinExistence type="predicted"/>
<dbReference type="STRING" id="4795.A0A225VPS4"/>
<reference evidence="2" key="1">
    <citation type="submission" date="2017-03" db="EMBL/GenBank/DDBJ databases">
        <title>Phytopthora megakarya and P. palmivora, two closely related causual agents of cacao black pod achieved similar genome size and gene model numbers by different mechanisms.</title>
        <authorList>
            <person name="Ali S."/>
            <person name="Shao J."/>
            <person name="Larry D.J."/>
            <person name="Kronmiller B."/>
            <person name="Shen D."/>
            <person name="Strem M.D."/>
            <person name="Melnick R.L."/>
            <person name="Guiltinan M.J."/>
            <person name="Tyler B.M."/>
            <person name="Meinhardt L.W."/>
            <person name="Bailey B.A."/>
        </authorList>
    </citation>
    <scope>NUCLEOTIDE SEQUENCE [LARGE SCALE GENOMIC DNA]</scope>
    <source>
        <strain evidence="2">zdho120</strain>
    </source>
</reference>
<evidence type="ECO:0000313" key="2">
    <source>
        <dbReference type="Proteomes" id="UP000198211"/>
    </source>
</evidence>
<gene>
    <name evidence="1" type="ORF">PHMEG_00020787</name>
</gene>
<accession>A0A225VPS4</accession>
<dbReference type="Proteomes" id="UP000198211">
    <property type="component" value="Unassembled WGS sequence"/>
</dbReference>